<dbReference type="SUPFAM" id="SSF57850">
    <property type="entry name" value="RING/U-box"/>
    <property type="match status" value="1"/>
</dbReference>
<dbReference type="Gene3D" id="3.30.160.60">
    <property type="entry name" value="Classic Zinc Finger"/>
    <property type="match status" value="1"/>
</dbReference>
<sequence length="356" mass="40769">MAATNPGDSQRREEPHCPICLVKFKTPRQLPCLHSFCQGCLEDFISSKAVKMKELKQFECPICRTMVPVSKKGKTPFLLASLFPINTILQSIGDKEKEEVDKHCDCCLSDGISVTANGFCVVCDEAMCENCLNVHKKQQATKDHSIVTIEELANNPTHSIRYHKGFRCQEHEEEDLKFYCRDHKIACCASCCVLNHRNCDQVLDLKKDANSLILEIKPLKVLDEMKILEDHLMNFDKRNDSYIISLKSQVQEMTNKIKDIRKKLYDLLDDLECKVKTEGNQRYKEEAIRKQEENRECQALLNAVRNSHMTLEMVMKHGSDTQHYSLTINGREGTVKKQYCSVGPLADVYGCRVDEL</sequence>
<dbReference type="PROSITE" id="PS50089">
    <property type="entry name" value="ZF_RING_2"/>
    <property type="match status" value="1"/>
</dbReference>
<evidence type="ECO:0000256" key="4">
    <source>
        <dbReference type="PROSITE-ProRule" id="PRU00024"/>
    </source>
</evidence>
<feature type="domain" description="RING-type" evidence="6">
    <location>
        <begin position="17"/>
        <end position="64"/>
    </location>
</feature>
<reference evidence="8" key="3">
    <citation type="submission" date="2023-05" db="EMBL/GenBank/DDBJ databases">
        <authorList>
            <person name="Smith C.H."/>
        </authorList>
    </citation>
    <scope>NUCLEOTIDE SEQUENCE</scope>
    <source>
        <strain evidence="8">CHS0354</strain>
        <tissue evidence="8">Mantle</tissue>
    </source>
</reference>
<dbReference type="InterPro" id="IPR017907">
    <property type="entry name" value="Znf_RING_CS"/>
</dbReference>
<dbReference type="EMBL" id="JAEAOA010002340">
    <property type="protein sequence ID" value="KAK3591658.1"/>
    <property type="molecule type" value="Genomic_DNA"/>
</dbReference>
<dbReference type="InterPro" id="IPR013083">
    <property type="entry name" value="Znf_RING/FYVE/PHD"/>
</dbReference>
<feature type="domain" description="B box-type" evidence="7">
    <location>
        <begin position="107"/>
        <end position="149"/>
    </location>
</feature>
<feature type="coiled-coil region" evidence="5">
    <location>
        <begin position="243"/>
        <end position="300"/>
    </location>
</feature>
<dbReference type="InterPro" id="IPR047153">
    <property type="entry name" value="TRIM45/56/19-like"/>
</dbReference>
<dbReference type="AlphaFoldDB" id="A0AAE0VUZ2"/>
<comment type="caution">
    <text evidence="8">The sequence shown here is derived from an EMBL/GenBank/DDBJ whole genome shotgun (WGS) entry which is preliminary data.</text>
</comment>
<dbReference type="SMART" id="SM00184">
    <property type="entry name" value="RING"/>
    <property type="match status" value="1"/>
</dbReference>
<dbReference type="Gene3D" id="3.30.40.10">
    <property type="entry name" value="Zinc/RING finger domain, C3HC4 (zinc finger)"/>
    <property type="match status" value="1"/>
</dbReference>
<keyword evidence="9" id="KW-1185">Reference proteome</keyword>
<keyword evidence="1" id="KW-0479">Metal-binding</keyword>
<dbReference type="PANTHER" id="PTHR25462:SF296">
    <property type="entry name" value="MEIOTIC P26, ISOFORM F"/>
    <property type="match status" value="1"/>
</dbReference>
<name>A0AAE0VUZ2_9BIVA</name>
<dbReference type="Gene3D" id="4.10.830.40">
    <property type="match status" value="1"/>
</dbReference>
<evidence type="ECO:0000256" key="5">
    <source>
        <dbReference type="SAM" id="Coils"/>
    </source>
</evidence>
<keyword evidence="3" id="KW-0862">Zinc</keyword>
<dbReference type="InterPro" id="IPR027370">
    <property type="entry name" value="Znf-RING_euk"/>
</dbReference>
<keyword evidence="5" id="KW-0175">Coiled coil</keyword>
<accession>A0AAE0VUZ2</accession>
<dbReference type="InterPro" id="IPR001841">
    <property type="entry name" value="Znf_RING"/>
</dbReference>
<evidence type="ECO:0000259" key="7">
    <source>
        <dbReference type="PROSITE" id="PS50119"/>
    </source>
</evidence>
<organism evidence="8 9">
    <name type="scientific">Potamilus streckersoni</name>
    <dbReference type="NCBI Taxonomy" id="2493646"/>
    <lineage>
        <taxon>Eukaryota</taxon>
        <taxon>Metazoa</taxon>
        <taxon>Spiralia</taxon>
        <taxon>Lophotrochozoa</taxon>
        <taxon>Mollusca</taxon>
        <taxon>Bivalvia</taxon>
        <taxon>Autobranchia</taxon>
        <taxon>Heteroconchia</taxon>
        <taxon>Palaeoheterodonta</taxon>
        <taxon>Unionida</taxon>
        <taxon>Unionoidea</taxon>
        <taxon>Unionidae</taxon>
        <taxon>Ambleminae</taxon>
        <taxon>Lampsilini</taxon>
        <taxon>Potamilus</taxon>
    </lineage>
</organism>
<evidence type="ECO:0000256" key="3">
    <source>
        <dbReference type="ARBA" id="ARBA00022833"/>
    </source>
</evidence>
<evidence type="ECO:0000313" key="8">
    <source>
        <dbReference type="EMBL" id="KAK3591658.1"/>
    </source>
</evidence>
<dbReference type="PROSITE" id="PS00518">
    <property type="entry name" value="ZF_RING_1"/>
    <property type="match status" value="1"/>
</dbReference>
<evidence type="ECO:0000256" key="1">
    <source>
        <dbReference type="ARBA" id="ARBA00022723"/>
    </source>
</evidence>
<dbReference type="PROSITE" id="PS50119">
    <property type="entry name" value="ZF_BBOX"/>
    <property type="match status" value="2"/>
</dbReference>
<dbReference type="Proteomes" id="UP001195483">
    <property type="component" value="Unassembled WGS sequence"/>
</dbReference>
<feature type="domain" description="B box-type" evidence="7">
    <location>
        <begin position="163"/>
        <end position="205"/>
    </location>
</feature>
<protein>
    <submittedName>
        <fullName evidence="8">Uncharacterized protein</fullName>
    </submittedName>
</protein>
<dbReference type="SUPFAM" id="SSF57845">
    <property type="entry name" value="B-box zinc-binding domain"/>
    <property type="match status" value="1"/>
</dbReference>
<dbReference type="PANTHER" id="PTHR25462">
    <property type="entry name" value="BONUS, ISOFORM C-RELATED"/>
    <property type="match status" value="1"/>
</dbReference>
<keyword evidence="2 4" id="KW-0863">Zinc-finger</keyword>
<reference evidence="8" key="1">
    <citation type="journal article" date="2021" name="Genome Biol. Evol.">
        <title>A High-Quality Reference Genome for a Parasitic Bivalve with Doubly Uniparental Inheritance (Bivalvia: Unionida).</title>
        <authorList>
            <person name="Smith C.H."/>
        </authorList>
    </citation>
    <scope>NUCLEOTIDE SEQUENCE</scope>
    <source>
        <strain evidence="8">CHS0354</strain>
    </source>
</reference>
<dbReference type="Pfam" id="PF13445">
    <property type="entry name" value="zf-RING_UBOX"/>
    <property type="match status" value="1"/>
</dbReference>
<proteinExistence type="predicted"/>
<dbReference type="InterPro" id="IPR000315">
    <property type="entry name" value="Znf_B-box"/>
</dbReference>
<gene>
    <name evidence="8" type="ORF">CHS0354_040566</name>
</gene>
<evidence type="ECO:0000259" key="6">
    <source>
        <dbReference type="PROSITE" id="PS50089"/>
    </source>
</evidence>
<evidence type="ECO:0000313" key="9">
    <source>
        <dbReference type="Proteomes" id="UP001195483"/>
    </source>
</evidence>
<reference evidence="8" key="2">
    <citation type="journal article" date="2021" name="Genome Biol. Evol.">
        <title>Developing a high-quality reference genome for a parasitic bivalve with doubly uniparental inheritance (Bivalvia: Unionida).</title>
        <authorList>
            <person name="Smith C.H."/>
        </authorList>
    </citation>
    <scope>NUCLEOTIDE SEQUENCE</scope>
    <source>
        <strain evidence="8">CHS0354</strain>
        <tissue evidence="8">Mantle</tissue>
    </source>
</reference>
<dbReference type="GO" id="GO:0008270">
    <property type="term" value="F:zinc ion binding"/>
    <property type="evidence" value="ECO:0007669"/>
    <property type="project" value="UniProtKB-KW"/>
</dbReference>
<evidence type="ECO:0000256" key="2">
    <source>
        <dbReference type="ARBA" id="ARBA00022771"/>
    </source>
</evidence>